<evidence type="ECO:0000313" key="3">
    <source>
        <dbReference type="Proteomes" id="UP000694888"/>
    </source>
</evidence>
<evidence type="ECO:0000256" key="2">
    <source>
        <dbReference type="SAM" id="Phobius"/>
    </source>
</evidence>
<evidence type="ECO:0000313" key="4">
    <source>
        <dbReference type="RefSeq" id="XP_012944477.1"/>
    </source>
</evidence>
<organism evidence="3 4">
    <name type="scientific">Aplysia californica</name>
    <name type="common">California sea hare</name>
    <dbReference type="NCBI Taxonomy" id="6500"/>
    <lineage>
        <taxon>Eukaryota</taxon>
        <taxon>Metazoa</taxon>
        <taxon>Spiralia</taxon>
        <taxon>Lophotrochozoa</taxon>
        <taxon>Mollusca</taxon>
        <taxon>Gastropoda</taxon>
        <taxon>Heterobranchia</taxon>
        <taxon>Euthyneura</taxon>
        <taxon>Tectipleura</taxon>
        <taxon>Aplysiida</taxon>
        <taxon>Aplysioidea</taxon>
        <taxon>Aplysiidae</taxon>
        <taxon>Aplysia</taxon>
    </lineage>
</organism>
<dbReference type="GeneID" id="101861772"/>
<reference evidence="4" key="1">
    <citation type="submission" date="2025-08" db="UniProtKB">
        <authorList>
            <consortium name="RefSeq"/>
        </authorList>
    </citation>
    <scope>IDENTIFICATION</scope>
</reference>
<dbReference type="Proteomes" id="UP000694888">
    <property type="component" value="Unplaced"/>
</dbReference>
<feature type="region of interest" description="Disordered" evidence="1">
    <location>
        <begin position="241"/>
        <end position="262"/>
    </location>
</feature>
<keyword evidence="2" id="KW-0472">Membrane</keyword>
<keyword evidence="3" id="KW-1185">Reference proteome</keyword>
<proteinExistence type="predicted"/>
<sequence length="403" mass="44395">MDSGTSEPVNSVNITFSKVNRCRETYTLITLCEVEIYGEPATQCPLGRYGRECELACQCSQPSEPCYVSTGMCASGCPVGYMGEGCWTAYNYLRTRIIINPDNATTISTEMVGQSVKRVLQEKLWDEETVIGVNIFNISQGNDSTIVVSVVIVLNQPVTPEIELKIEIETDLKAISIDGVVYPVNVGVSRDKTPQSRGSEIPVLILTGGVSAAFVLAVLIVVVVIICWRKAKIDRNIPVEDSADSPAVSENYDAHRPEPDNGDLAVDEGGYLEPVVRPVSAPRPADGCHENSSNPYYEIVEPRVGYELLDIRTTDRASGRLYWAINERPGEDATCTVPPRRPLPPIVDTNSDDERPVSDTYVPLEDVRDDIDTRRPEEEENAEDLNNYVQLLDEPVSNLHSSV</sequence>
<dbReference type="RefSeq" id="XP_012944477.1">
    <property type="nucleotide sequence ID" value="XM_013089023.1"/>
</dbReference>
<evidence type="ECO:0000256" key="1">
    <source>
        <dbReference type="SAM" id="MobiDB-lite"/>
    </source>
</evidence>
<feature type="region of interest" description="Disordered" evidence="1">
    <location>
        <begin position="333"/>
        <end position="403"/>
    </location>
</feature>
<gene>
    <name evidence="4" type="primary">LOC101861772</name>
</gene>
<accession>A0ABM1ABE9</accession>
<protein>
    <submittedName>
        <fullName evidence="4">Uncharacterized protein LOC101861772</fullName>
    </submittedName>
</protein>
<name>A0ABM1ABE9_APLCA</name>
<feature type="transmembrane region" description="Helical" evidence="2">
    <location>
        <begin position="203"/>
        <end position="228"/>
    </location>
</feature>
<keyword evidence="2" id="KW-0812">Transmembrane</keyword>
<keyword evidence="2" id="KW-1133">Transmembrane helix</keyword>